<dbReference type="Pfam" id="PF23473">
    <property type="entry name" value="LysM3_LYK4_5"/>
    <property type="match status" value="1"/>
</dbReference>
<dbReference type="PANTHER" id="PTHR45927:SF7">
    <property type="entry name" value="LYSM-DOMAIN RECEPTOR-LIKE KINASE"/>
    <property type="match status" value="1"/>
</dbReference>
<dbReference type="InterPro" id="IPR056561">
    <property type="entry name" value="NFP_LYK_LysM1"/>
</dbReference>
<reference evidence="4 5" key="1">
    <citation type="journal article" date="2013" name="Proc. Natl. Acad. Sci. U.S.A.">
        <title>Fine-scale variation in meiotic recombination in Mimulus inferred from population shotgun sequencing.</title>
        <authorList>
            <person name="Hellsten U."/>
            <person name="Wright K.M."/>
            <person name="Jenkins J."/>
            <person name="Shu S."/>
            <person name="Yuan Y."/>
            <person name="Wessler S.R."/>
            <person name="Schmutz J."/>
            <person name="Willis J.H."/>
            <person name="Rokhsar D.S."/>
        </authorList>
    </citation>
    <scope>NUCLEOTIDE SEQUENCE [LARGE SCALE GENOMIC DNA]</scope>
    <source>
        <strain evidence="5">cv. DUN x IM62</strain>
    </source>
</reference>
<dbReference type="Pfam" id="PF00069">
    <property type="entry name" value="Pkinase"/>
    <property type="match status" value="1"/>
</dbReference>
<dbReference type="STRING" id="4155.A0A022RYM6"/>
<dbReference type="InterPro" id="IPR056562">
    <property type="entry name" value="LysM2_CERK1_LYK3_4_5"/>
</dbReference>
<dbReference type="InterPro" id="IPR052611">
    <property type="entry name" value="Plant_RLK_LysM"/>
</dbReference>
<gene>
    <name evidence="4" type="ORF">MIMGU_mgv11b022019mg</name>
</gene>
<feature type="signal peptide" evidence="2">
    <location>
        <begin position="1"/>
        <end position="20"/>
    </location>
</feature>
<feature type="transmembrane region" description="Helical" evidence="1">
    <location>
        <begin position="263"/>
        <end position="290"/>
    </location>
</feature>
<keyword evidence="5" id="KW-1185">Reference proteome</keyword>
<evidence type="ECO:0000256" key="2">
    <source>
        <dbReference type="SAM" id="SignalP"/>
    </source>
</evidence>
<accession>A0A022RYM6</accession>
<dbReference type="PROSITE" id="PS50011">
    <property type="entry name" value="PROTEIN_KINASE_DOM"/>
    <property type="match status" value="1"/>
</dbReference>
<organism evidence="4 5">
    <name type="scientific">Erythranthe guttata</name>
    <name type="common">Yellow monkey flower</name>
    <name type="synonym">Mimulus guttatus</name>
    <dbReference type="NCBI Taxonomy" id="4155"/>
    <lineage>
        <taxon>Eukaryota</taxon>
        <taxon>Viridiplantae</taxon>
        <taxon>Streptophyta</taxon>
        <taxon>Embryophyta</taxon>
        <taxon>Tracheophyta</taxon>
        <taxon>Spermatophyta</taxon>
        <taxon>Magnoliopsida</taxon>
        <taxon>eudicotyledons</taxon>
        <taxon>Gunneridae</taxon>
        <taxon>Pentapetalae</taxon>
        <taxon>asterids</taxon>
        <taxon>lamiids</taxon>
        <taxon>Lamiales</taxon>
        <taxon>Phrymaceae</taxon>
        <taxon>Erythranthe</taxon>
    </lineage>
</organism>
<evidence type="ECO:0000313" key="5">
    <source>
        <dbReference type="Proteomes" id="UP000030748"/>
    </source>
</evidence>
<evidence type="ECO:0000256" key="1">
    <source>
        <dbReference type="SAM" id="Phobius"/>
    </source>
</evidence>
<dbReference type="Gene3D" id="3.30.200.20">
    <property type="entry name" value="Phosphorylase Kinase, domain 1"/>
    <property type="match status" value="1"/>
</dbReference>
<keyword evidence="1" id="KW-1133">Transmembrane helix</keyword>
<dbReference type="InterPro" id="IPR000719">
    <property type="entry name" value="Prot_kinase_dom"/>
</dbReference>
<dbReference type="SUPFAM" id="SSF56112">
    <property type="entry name" value="Protein kinase-like (PK-like)"/>
    <property type="match status" value="1"/>
</dbReference>
<dbReference type="GO" id="GO:0004672">
    <property type="term" value="F:protein kinase activity"/>
    <property type="evidence" value="ECO:0007669"/>
    <property type="project" value="InterPro"/>
</dbReference>
<evidence type="ECO:0000313" key="4">
    <source>
        <dbReference type="EMBL" id="EYU45101.1"/>
    </source>
</evidence>
<dbReference type="eggNOG" id="ENOG502QSV7">
    <property type="taxonomic scope" value="Eukaryota"/>
</dbReference>
<name>A0A022RYM6_ERYGU</name>
<dbReference type="PhylomeDB" id="A0A022RYM6"/>
<dbReference type="AlphaFoldDB" id="A0A022RYM6"/>
<keyword evidence="1" id="KW-0812">Transmembrane</keyword>
<dbReference type="InterPro" id="IPR056563">
    <property type="entry name" value="LysM3_LYK4_5"/>
</dbReference>
<feature type="chain" id="PRO_5001508430" description="Protein kinase domain-containing protein" evidence="2">
    <location>
        <begin position="21"/>
        <end position="621"/>
    </location>
</feature>
<dbReference type="EMBL" id="KI630200">
    <property type="protein sequence ID" value="EYU45101.1"/>
    <property type="molecule type" value="Genomic_DNA"/>
</dbReference>
<dbReference type="Pfam" id="PF23472">
    <property type="entry name" value="LysM2_CERK1_LYK3_4_5"/>
    <property type="match status" value="1"/>
</dbReference>
<dbReference type="InterPro" id="IPR011009">
    <property type="entry name" value="Kinase-like_dom_sf"/>
</dbReference>
<keyword evidence="1" id="KW-0472">Membrane</keyword>
<evidence type="ECO:0000259" key="3">
    <source>
        <dbReference type="PROSITE" id="PS50011"/>
    </source>
</evidence>
<dbReference type="GO" id="GO:0005524">
    <property type="term" value="F:ATP binding"/>
    <property type="evidence" value="ECO:0007669"/>
    <property type="project" value="InterPro"/>
</dbReference>
<dbReference type="Proteomes" id="UP000030748">
    <property type="component" value="Unassembled WGS sequence"/>
</dbReference>
<proteinExistence type="predicted"/>
<feature type="domain" description="Protein kinase" evidence="3">
    <location>
        <begin position="317"/>
        <end position="594"/>
    </location>
</feature>
<dbReference type="PANTHER" id="PTHR45927">
    <property type="entry name" value="LYSM-DOMAIN RECEPTOR-LIKE KINASE-RELATED"/>
    <property type="match status" value="1"/>
</dbReference>
<keyword evidence="2" id="KW-0732">Signal</keyword>
<sequence>MNWILNSITTLIFFVQCIFAQQKYSGNSVLDCSDKANMSESSLYTCNNSLSFSCKAFLIFTANPPYNTVPTISSLTFSDQSEIAKLNNLKTVANFPTGQEIIVPVDCSCSSDNYYEATTTYTVLTESESYFSIANNTYQGLSTCDSLKHANSNRPLSFGSKLRVPLRCACPTSEQEEEGIKFLVTYSIGFGDTIYALSKQFNVSKKGISEANIFPTIIYPFTTVLIPMKNEPSSLHTLNRNINPITTSPLPSPIFRENNKSRIVLSIVGISAGAFSLLILLLFLILIFLFRKRETRNITEKNKARNYSPRELVLEIASFDRALKVFEFSELKRATRNFGAKNRIKGSSVYRGILRREILAVKKINGKADDEVKILQKINHFNIVKLRGIFCGEGKEYSSSSYLVYEYMRSGSLREWLSGRMLSWSQAIGIALDVANGLLYLHNFASPAYAHNNISSENILLDGNLRAKISNFNLATKIDGSIDKTVATKVDVFSFGVVLSEIITAGKYSVFEKGDRETILTTSVAATMESENVEAALSGFVGPGLVAGGGMEYALQVARLCFSCFRQDPAGRPEMAEVVSVLLKVQFSIEKPLLCSVVCSNVDLCMEDEITTSFSSSSFVF</sequence>
<dbReference type="Pfam" id="PF23446">
    <property type="entry name" value="LysM1_NFP_LYK"/>
    <property type="match status" value="1"/>
</dbReference>
<dbReference type="Gene3D" id="1.10.510.10">
    <property type="entry name" value="Transferase(Phosphotransferase) domain 1"/>
    <property type="match status" value="2"/>
</dbReference>
<protein>
    <recommendedName>
        <fullName evidence="3">Protein kinase domain-containing protein</fullName>
    </recommendedName>
</protein>